<sequence length="73" mass="7883">MTRAWSGSGDVSPAPAALSHLRRILASGGHPRFARMVEEAERHPDRDAVFTWQLDRVLDGLAAALPLDDGPGH</sequence>
<dbReference type="InterPro" id="IPR036271">
    <property type="entry name" value="Tet_transcr_reg_TetR-rel_C_sf"/>
</dbReference>
<dbReference type="EMBL" id="FUWS01000003">
    <property type="protein sequence ID" value="SJZ79986.1"/>
    <property type="molecule type" value="Genomic_DNA"/>
</dbReference>
<gene>
    <name evidence="1" type="ORF">SAMN02745673_01494</name>
</gene>
<dbReference type="RefSeq" id="WP_078760865.1">
    <property type="nucleotide sequence ID" value="NZ_FUWS01000003.1"/>
</dbReference>
<dbReference type="Proteomes" id="UP000190637">
    <property type="component" value="Unassembled WGS sequence"/>
</dbReference>
<name>A0A1T4NLJ7_9ACTN</name>
<dbReference type="Gene3D" id="1.10.357.10">
    <property type="entry name" value="Tetracycline Repressor, domain 2"/>
    <property type="match status" value="1"/>
</dbReference>
<evidence type="ECO:0000313" key="2">
    <source>
        <dbReference type="Proteomes" id="UP000190637"/>
    </source>
</evidence>
<evidence type="ECO:0000313" key="1">
    <source>
        <dbReference type="EMBL" id="SJZ79986.1"/>
    </source>
</evidence>
<organism evidence="1 2">
    <name type="scientific">Marinactinospora thermotolerans DSM 45154</name>
    <dbReference type="NCBI Taxonomy" id="1122192"/>
    <lineage>
        <taxon>Bacteria</taxon>
        <taxon>Bacillati</taxon>
        <taxon>Actinomycetota</taxon>
        <taxon>Actinomycetes</taxon>
        <taxon>Streptosporangiales</taxon>
        <taxon>Nocardiopsidaceae</taxon>
        <taxon>Marinactinospora</taxon>
    </lineage>
</organism>
<dbReference type="SUPFAM" id="SSF48498">
    <property type="entry name" value="Tetracyclin repressor-like, C-terminal domain"/>
    <property type="match status" value="1"/>
</dbReference>
<protein>
    <submittedName>
        <fullName evidence="1">Uncharacterized protein</fullName>
    </submittedName>
</protein>
<proteinExistence type="predicted"/>
<reference evidence="1 2" key="1">
    <citation type="submission" date="2017-02" db="EMBL/GenBank/DDBJ databases">
        <authorList>
            <person name="Peterson S.W."/>
        </authorList>
    </citation>
    <scope>NUCLEOTIDE SEQUENCE [LARGE SCALE GENOMIC DNA]</scope>
    <source>
        <strain evidence="1 2">DSM 45154</strain>
    </source>
</reference>
<accession>A0A1T4NLJ7</accession>
<dbReference type="AlphaFoldDB" id="A0A1T4NLJ7"/>
<keyword evidence="2" id="KW-1185">Reference proteome</keyword>